<dbReference type="InterPro" id="IPR017689">
    <property type="entry name" value="BamD"/>
</dbReference>
<evidence type="ECO:0000256" key="6">
    <source>
        <dbReference type="HAMAP-Rule" id="MF_00922"/>
    </source>
</evidence>
<comment type="subunit">
    <text evidence="6">Part of the Bam complex.</text>
</comment>
<dbReference type="GO" id="GO:0051205">
    <property type="term" value="P:protein insertion into membrane"/>
    <property type="evidence" value="ECO:0007669"/>
    <property type="project" value="UniProtKB-UniRule"/>
</dbReference>
<dbReference type="RefSeq" id="WP_100091362.1">
    <property type="nucleotide sequence ID" value="NZ_MDVB01000002.1"/>
</dbReference>
<keyword evidence="5 6" id="KW-0449">Lipoprotein</keyword>
<reference evidence="9 10" key="1">
    <citation type="journal article" date="2017" name="MBio">
        <title>Type VI secretion-mediated competition in the bee gut microbiome.</title>
        <authorList>
            <person name="Steele M.I."/>
            <person name="Kwong W.K."/>
            <person name="Powell J.E."/>
            <person name="Whiteley M."/>
            <person name="Moran N.A."/>
        </authorList>
    </citation>
    <scope>NUCLEOTIDE SEQUENCE [LARGE SCALE GENOMIC DNA]</scope>
    <source>
        <strain evidence="9 10">App2-2</strain>
    </source>
</reference>
<comment type="caution">
    <text evidence="9">The sequence shown here is derived from an EMBL/GenBank/DDBJ whole genome shotgun (WGS) entry which is preliminary data.</text>
</comment>
<dbReference type="SUPFAM" id="SSF48452">
    <property type="entry name" value="TPR-like"/>
    <property type="match status" value="1"/>
</dbReference>
<comment type="function">
    <text evidence="6">Part of the outer membrane protein assembly complex, which is involved in assembly and insertion of beta-barrel proteins into the outer membrane.</text>
</comment>
<evidence type="ECO:0000256" key="5">
    <source>
        <dbReference type="ARBA" id="ARBA00023288"/>
    </source>
</evidence>
<keyword evidence="1 6" id="KW-0732">Signal</keyword>
<dbReference type="EMBL" id="MDVB01000002">
    <property type="protein sequence ID" value="PIT19036.1"/>
    <property type="molecule type" value="Genomic_DNA"/>
</dbReference>
<dbReference type="AlphaFoldDB" id="A0A2N9WWU4"/>
<dbReference type="InterPro" id="IPR039565">
    <property type="entry name" value="BamD-like"/>
</dbReference>
<keyword evidence="2 6" id="KW-0472">Membrane</keyword>
<dbReference type="Proteomes" id="UP000231293">
    <property type="component" value="Unassembled WGS sequence"/>
</dbReference>
<evidence type="ECO:0000256" key="7">
    <source>
        <dbReference type="SAM" id="SignalP"/>
    </source>
</evidence>
<dbReference type="PANTHER" id="PTHR37423:SF1">
    <property type="entry name" value="OUTER MEMBRANE PROTEIN ASSEMBLY FACTOR BAMD"/>
    <property type="match status" value="1"/>
</dbReference>
<dbReference type="InterPro" id="IPR011990">
    <property type="entry name" value="TPR-like_helical_dom_sf"/>
</dbReference>
<feature type="chain" id="PRO_5015016262" description="Outer membrane protein assembly factor BamD" evidence="7">
    <location>
        <begin position="19"/>
        <end position="268"/>
    </location>
</feature>
<evidence type="ECO:0000259" key="8">
    <source>
        <dbReference type="Pfam" id="PF13525"/>
    </source>
</evidence>
<dbReference type="Pfam" id="PF13525">
    <property type="entry name" value="YfiO"/>
    <property type="match status" value="1"/>
</dbReference>
<dbReference type="CDD" id="cd15830">
    <property type="entry name" value="BamD"/>
    <property type="match status" value="1"/>
</dbReference>
<keyword evidence="4 6" id="KW-0998">Cell outer membrane</keyword>
<sequence length="268" mass="30915">MKNLFSAVALGVLLSACASTSTVDKDSQITQDWSVQRLYNEAHDELMHRNYTHAEKLYEILQARFPYGSYAEQAQLDTAYAYYKDDENDKALAAIEQFQRLYPQHPNMDYALYLKALIQLNEDKSFVSKLAKQDWSDRDPKANREAYTTFAQLVQYFPQSKYADDARAKMQKLLEALGGNELSVARYYMKRGAWLAAVGRAQSVISQYQNTPNVEEALAIMISAYANLGEQKLSDDTKRVLAQNFPDSPYLQTPWQDHSAIPWWRYWK</sequence>
<evidence type="ECO:0000256" key="2">
    <source>
        <dbReference type="ARBA" id="ARBA00023136"/>
    </source>
</evidence>
<feature type="signal peptide" evidence="7">
    <location>
        <begin position="1"/>
        <end position="18"/>
    </location>
</feature>
<proteinExistence type="inferred from homology"/>
<evidence type="ECO:0000256" key="3">
    <source>
        <dbReference type="ARBA" id="ARBA00023139"/>
    </source>
</evidence>
<feature type="domain" description="Outer membrane lipoprotein BamD-like" evidence="8">
    <location>
        <begin position="34"/>
        <end position="238"/>
    </location>
</feature>
<comment type="similarity">
    <text evidence="6">Belongs to the BamD family.</text>
</comment>
<dbReference type="GO" id="GO:0043165">
    <property type="term" value="P:Gram-negative-bacterium-type cell outer membrane assembly"/>
    <property type="evidence" value="ECO:0007669"/>
    <property type="project" value="UniProtKB-UniRule"/>
</dbReference>
<evidence type="ECO:0000313" key="10">
    <source>
        <dbReference type="Proteomes" id="UP000231293"/>
    </source>
</evidence>
<dbReference type="Gene3D" id="1.25.40.10">
    <property type="entry name" value="Tetratricopeptide repeat domain"/>
    <property type="match status" value="1"/>
</dbReference>
<dbReference type="HAMAP" id="MF_00922">
    <property type="entry name" value="OM_assembly_BamD"/>
    <property type="match status" value="1"/>
</dbReference>
<dbReference type="GO" id="GO:1990063">
    <property type="term" value="C:Bam protein complex"/>
    <property type="evidence" value="ECO:0007669"/>
    <property type="project" value="TreeGrafter"/>
</dbReference>
<accession>A0A2N9WWU4</accession>
<gene>
    <name evidence="6" type="primary">bamD</name>
    <name evidence="9" type="ORF">BGI32_00300</name>
</gene>
<evidence type="ECO:0000256" key="1">
    <source>
        <dbReference type="ARBA" id="ARBA00022729"/>
    </source>
</evidence>
<dbReference type="PANTHER" id="PTHR37423">
    <property type="entry name" value="SOLUBLE LYTIC MUREIN TRANSGLYCOSYLASE-RELATED"/>
    <property type="match status" value="1"/>
</dbReference>
<organism evidence="9 10">
    <name type="scientific">Snodgrassella alvi</name>
    <dbReference type="NCBI Taxonomy" id="1196083"/>
    <lineage>
        <taxon>Bacteria</taxon>
        <taxon>Pseudomonadati</taxon>
        <taxon>Pseudomonadota</taxon>
        <taxon>Betaproteobacteria</taxon>
        <taxon>Neisseriales</taxon>
        <taxon>Neisseriaceae</taxon>
        <taxon>Snodgrassella</taxon>
    </lineage>
</organism>
<name>A0A2N9WWU4_9NEIS</name>
<dbReference type="NCBIfam" id="TIGR03302">
    <property type="entry name" value="OM_YfiO"/>
    <property type="match status" value="1"/>
</dbReference>
<keyword evidence="3 6" id="KW-0564">Palmitate</keyword>
<comment type="subcellular location">
    <subcellularLocation>
        <location evidence="6">Cell outer membrane</location>
        <topology evidence="6">Lipid-anchor</topology>
    </subcellularLocation>
</comment>
<protein>
    <recommendedName>
        <fullName evidence="6">Outer membrane protein assembly factor BamD</fullName>
    </recommendedName>
</protein>
<dbReference type="PROSITE" id="PS51257">
    <property type="entry name" value="PROKAR_LIPOPROTEIN"/>
    <property type="match status" value="1"/>
</dbReference>
<evidence type="ECO:0000313" key="9">
    <source>
        <dbReference type="EMBL" id="PIT19036.1"/>
    </source>
</evidence>
<evidence type="ECO:0000256" key="4">
    <source>
        <dbReference type="ARBA" id="ARBA00023237"/>
    </source>
</evidence>